<name>A0A9D1TWV5_9FIRM</name>
<sequence length="60" mass="6996">MRKMTHKNENILSRRPPGIKKRKQKRKNSKSGLDTGGYAIMPLKGKDLPFSLFWVSIFYT</sequence>
<protein>
    <submittedName>
        <fullName evidence="2">Uncharacterized protein</fullName>
    </submittedName>
</protein>
<dbReference type="Proteomes" id="UP000823933">
    <property type="component" value="Unassembled WGS sequence"/>
</dbReference>
<dbReference type="EMBL" id="DXHQ01000117">
    <property type="protein sequence ID" value="HIW09706.1"/>
    <property type="molecule type" value="Genomic_DNA"/>
</dbReference>
<evidence type="ECO:0000313" key="2">
    <source>
        <dbReference type="EMBL" id="HIW09706.1"/>
    </source>
</evidence>
<reference evidence="2" key="1">
    <citation type="journal article" date="2021" name="PeerJ">
        <title>Extensive microbial diversity within the chicken gut microbiome revealed by metagenomics and culture.</title>
        <authorList>
            <person name="Gilroy R."/>
            <person name="Ravi A."/>
            <person name="Getino M."/>
            <person name="Pursley I."/>
            <person name="Horton D.L."/>
            <person name="Alikhan N.F."/>
            <person name="Baker D."/>
            <person name="Gharbi K."/>
            <person name="Hall N."/>
            <person name="Watson M."/>
            <person name="Adriaenssens E.M."/>
            <person name="Foster-Nyarko E."/>
            <person name="Jarju S."/>
            <person name="Secka A."/>
            <person name="Antonio M."/>
            <person name="Oren A."/>
            <person name="Chaudhuri R.R."/>
            <person name="La Ragione R."/>
            <person name="Hildebrand F."/>
            <person name="Pallen M.J."/>
        </authorList>
    </citation>
    <scope>NUCLEOTIDE SEQUENCE</scope>
    <source>
        <strain evidence="2">ChiHcolR34-3080</strain>
    </source>
</reference>
<feature type="non-terminal residue" evidence="2">
    <location>
        <position position="60"/>
    </location>
</feature>
<organism evidence="2 3">
    <name type="scientific">Candidatus Faecalibacterium intestinigallinarum</name>
    <dbReference type="NCBI Taxonomy" id="2838581"/>
    <lineage>
        <taxon>Bacteria</taxon>
        <taxon>Bacillati</taxon>
        <taxon>Bacillota</taxon>
        <taxon>Clostridia</taxon>
        <taxon>Eubacteriales</taxon>
        <taxon>Oscillospiraceae</taxon>
        <taxon>Faecalibacterium</taxon>
    </lineage>
</organism>
<feature type="region of interest" description="Disordered" evidence="1">
    <location>
        <begin position="1"/>
        <end position="36"/>
    </location>
</feature>
<feature type="compositionally biased region" description="Basic residues" evidence="1">
    <location>
        <begin position="17"/>
        <end position="29"/>
    </location>
</feature>
<accession>A0A9D1TWV5</accession>
<gene>
    <name evidence="2" type="ORF">H9890_09950</name>
</gene>
<evidence type="ECO:0000313" key="3">
    <source>
        <dbReference type="Proteomes" id="UP000823933"/>
    </source>
</evidence>
<comment type="caution">
    <text evidence="2">The sequence shown here is derived from an EMBL/GenBank/DDBJ whole genome shotgun (WGS) entry which is preliminary data.</text>
</comment>
<proteinExistence type="predicted"/>
<evidence type="ECO:0000256" key="1">
    <source>
        <dbReference type="SAM" id="MobiDB-lite"/>
    </source>
</evidence>
<reference evidence="2" key="2">
    <citation type="submission" date="2021-04" db="EMBL/GenBank/DDBJ databases">
        <authorList>
            <person name="Gilroy R."/>
        </authorList>
    </citation>
    <scope>NUCLEOTIDE SEQUENCE</scope>
    <source>
        <strain evidence="2">ChiHcolR34-3080</strain>
    </source>
</reference>
<dbReference type="AlphaFoldDB" id="A0A9D1TWV5"/>